<accession>A0A5Q6RW90</accession>
<evidence type="ECO:0000313" key="6">
    <source>
        <dbReference type="EMBL" id="KAA1422260.1"/>
    </source>
</evidence>
<dbReference type="CDD" id="cd01285">
    <property type="entry name" value="nucleoside_deaminase"/>
    <property type="match status" value="1"/>
</dbReference>
<dbReference type="InterPro" id="IPR016193">
    <property type="entry name" value="Cytidine_deaminase-like"/>
</dbReference>
<comment type="caution">
    <text evidence="6">The sequence shown here is derived from an EMBL/GenBank/DDBJ whole genome shotgun (WGS) entry which is preliminary data.</text>
</comment>
<dbReference type="FunFam" id="3.40.140.10:FF:000011">
    <property type="entry name" value="tRNA-specific adenosine deaminase"/>
    <property type="match status" value="1"/>
</dbReference>
<keyword evidence="2" id="KW-0479">Metal-binding</keyword>
<dbReference type="GO" id="GO:0047974">
    <property type="term" value="F:guanosine deaminase activity"/>
    <property type="evidence" value="ECO:0007669"/>
    <property type="project" value="TreeGrafter"/>
</dbReference>
<dbReference type="Pfam" id="PF00383">
    <property type="entry name" value="dCMP_cyt_deam_1"/>
    <property type="match status" value="1"/>
</dbReference>
<keyword evidence="4" id="KW-0862">Zinc</keyword>
<comment type="similarity">
    <text evidence="1">Belongs to the cytidine and deoxycytidylate deaminase family.</text>
</comment>
<protein>
    <submittedName>
        <fullName evidence="6">Nucleoside deaminase</fullName>
    </submittedName>
</protein>
<dbReference type="Proteomes" id="UP000307768">
    <property type="component" value="Unassembled WGS sequence"/>
</dbReference>
<sequence length="166" mass="17652">MDDHDPAPAAADAHAFHLERAVGLATANVDAGGGPFGALVVVDGIVVAEGVNQVTATHDPTAHAEVTAIRRACAELGTFALGGAVLYASCEPCPMCLAAAMWARVDAIYYAADRDDAARVGFDDRAFHERFTSPRESWPQPVHAIPLRSRTAPFDAWRAHGSRVEY</sequence>
<feature type="domain" description="CMP/dCMP-type deaminase" evidence="5">
    <location>
        <begin position="12"/>
        <end position="134"/>
    </location>
</feature>
<keyword evidence="3" id="KW-0378">Hydrolase</keyword>
<organism evidence="6 7">
    <name type="scientific">Mumia zhuanghuii</name>
    <dbReference type="NCBI Taxonomy" id="2585211"/>
    <lineage>
        <taxon>Bacteria</taxon>
        <taxon>Bacillati</taxon>
        <taxon>Actinomycetota</taxon>
        <taxon>Actinomycetes</taxon>
        <taxon>Propionibacteriales</taxon>
        <taxon>Nocardioidaceae</taxon>
        <taxon>Mumia</taxon>
    </lineage>
</organism>
<dbReference type="SUPFAM" id="SSF53927">
    <property type="entry name" value="Cytidine deaminase-like"/>
    <property type="match status" value="1"/>
</dbReference>
<evidence type="ECO:0000256" key="4">
    <source>
        <dbReference type="ARBA" id="ARBA00022833"/>
    </source>
</evidence>
<dbReference type="AlphaFoldDB" id="A0A5Q6RW90"/>
<dbReference type="Gene3D" id="3.40.140.10">
    <property type="entry name" value="Cytidine Deaminase, domain 2"/>
    <property type="match status" value="1"/>
</dbReference>
<dbReference type="OrthoDB" id="9802676at2"/>
<dbReference type="InterPro" id="IPR002125">
    <property type="entry name" value="CMP_dCMP_dom"/>
</dbReference>
<name>A0A5Q6RW90_9ACTN</name>
<gene>
    <name evidence="6" type="ORF">FE697_013935</name>
</gene>
<evidence type="ECO:0000313" key="7">
    <source>
        <dbReference type="Proteomes" id="UP000307768"/>
    </source>
</evidence>
<evidence type="ECO:0000256" key="3">
    <source>
        <dbReference type="ARBA" id="ARBA00022801"/>
    </source>
</evidence>
<dbReference type="PANTHER" id="PTHR11079:SF161">
    <property type="entry name" value="CMP_DCMP-TYPE DEAMINASE DOMAIN-CONTAINING PROTEIN"/>
    <property type="match status" value="1"/>
</dbReference>
<evidence type="ECO:0000259" key="5">
    <source>
        <dbReference type="PROSITE" id="PS51747"/>
    </source>
</evidence>
<dbReference type="PROSITE" id="PS51747">
    <property type="entry name" value="CYT_DCMP_DEAMINASES_2"/>
    <property type="match status" value="1"/>
</dbReference>
<dbReference type="PANTHER" id="PTHR11079">
    <property type="entry name" value="CYTOSINE DEAMINASE FAMILY MEMBER"/>
    <property type="match status" value="1"/>
</dbReference>
<dbReference type="EMBL" id="VDFQ02000004">
    <property type="protein sequence ID" value="KAA1422260.1"/>
    <property type="molecule type" value="Genomic_DNA"/>
</dbReference>
<evidence type="ECO:0000256" key="2">
    <source>
        <dbReference type="ARBA" id="ARBA00022723"/>
    </source>
</evidence>
<reference evidence="6 7" key="1">
    <citation type="submission" date="2019-09" db="EMBL/GenBank/DDBJ databases">
        <title>Mumia zhuanghuii sp. nov. isolated from the intestinal contents of plateau pika (Ochotona curzoniae) in the Qinghai-Tibet plateau of China.</title>
        <authorList>
            <person name="Tian Z."/>
        </authorList>
    </citation>
    <scope>NUCLEOTIDE SEQUENCE [LARGE SCALE GENOMIC DNA]</scope>
    <source>
        <strain evidence="7">350</strain>
    </source>
</reference>
<dbReference type="GO" id="GO:0006152">
    <property type="term" value="P:purine nucleoside catabolic process"/>
    <property type="evidence" value="ECO:0007669"/>
    <property type="project" value="TreeGrafter"/>
</dbReference>
<dbReference type="GO" id="GO:0046872">
    <property type="term" value="F:metal ion binding"/>
    <property type="evidence" value="ECO:0007669"/>
    <property type="project" value="UniProtKB-KW"/>
</dbReference>
<evidence type="ECO:0000256" key="1">
    <source>
        <dbReference type="ARBA" id="ARBA00006576"/>
    </source>
</evidence>
<proteinExistence type="inferred from homology"/>
<dbReference type="RefSeq" id="WP_149770216.1">
    <property type="nucleotide sequence ID" value="NZ_VDFQ02000004.1"/>
</dbReference>